<dbReference type="InterPro" id="IPR000306">
    <property type="entry name" value="Znf_FYVE"/>
</dbReference>
<organism evidence="7 8">
    <name type="scientific">Hyaloperonospora brassicae</name>
    <name type="common">Brassica downy mildew</name>
    <name type="synonym">Peronospora brassicae</name>
    <dbReference type="NCBI Taxonomy" id="162125"/>
    <lineage>
        <taxon>Eukaryota</taxon>
        <taxon>Sar</taxon>
        <taxon>Stramenopiles</taxon>
        <taxon>Oomycota</taxon>
        <taxon>Peronosporomycetes</taxon>
        <taxon>Peronosporales</taxon>
        <taxon>Peronosporaceae</taxon>
        <taxon>Hyaloperonospora</taxon>
    </lineage>
</organism>
<evidence type="ECO:0000256" key="5">
    <source>
        <dbReference type="SAM" id="MobiDB-lite"/>
    </source>
</evidence>
<feature type="region of interest" description="Disordered" evidence="5">
    <location>
        <begin position="193"/>
        <end position="237"/>
    </location>
</feature>
<proteinExistence type="predicted"/>
<evidence type="ECO:0000256" key="2">
    <source>
        <dbReference type="ARBA" id="ARBA00022771"/>
    </source>
</evidence>
<keyword evidence="3" id="KW-0862">Zinc</keyword>
<feature type="compositionally biased region" description="Low complexity" evidence="5">
    <location>
        <begin position="220"/>
        <end position="233"/>
    </location>
</feature>
<evidence type="ECO:0000313" key="7">
    <source>
        <dbReference type="EMBL" id="CAI5731557.1"/>
    </source>
</evidence>
<dbReference type="Gene3D" id="3.30.40.10">
    <property type="entry name" value="Zinc/RING finger domain, C3HC4 (zinc finger)"/>
    <property type="match status" value="1"/>
</dbReference>
<feature type="domain" description="FYVE-type" evidence="6">
    <location>
        <begin position="248"/>
        <end position="324"/>
    </location>
</feature>
<name>A0AAV0U3V4_HYABA</name>
<evidence type="ECO:0000256" key="4">
    <source>
        <dbReference type="PROSITE-ProRule" id="PRU00091"/>
    </source>
</evidence>
<dbReference type="InterPro" id="IPR013083">
    <property type="entry name" value="Znf_RING/FYVE/PHD"/>
</dbReference>
<dbReference type="Pfam" id="PF01363">
    <property type="entry name" value="FYVE"/>
    <property type="match status" value="1"/>
</dbReference>
<feature type="compositionally biased region" description="Polar residues" evidence="5">
    <location>
        <begin position="201"/>
        <end position="219"/>
    </location>
</feature>
<dbReference type="AlphaFoldDB" id="A0AAV0U3V4"/>
<dbReference type="SMART" id="SM00064">
    <property type="entry name" value="FYVE"/>
    <property type="match status" value="1"/>
</dbReference>
<dbReference type="Pfam" id="PF23202">
    <property type="entry name" value="PAH_ZNF598"/>
    <property type="match status" value="1"/>
</dbReference>
<keyword evidence="8" id="KW-1185">Reference proteome</keyword>
<dbReference type="InterPro" id="IPR007461">
    <property type="entry name" value="Ysc84_actin-binding"/>
</dbReference>
<dbReference type="GO" id="GO:0008270">
    <property type="term" value="F:zinc ion binding"/>
    <property type="evidence" value="ECO:0007669"/>
    <property type="project" value="UniProtKB-KW"/>
</dbReference>
<comment type="caution">
    <text evidence="7">The sequence shown here is derived from an EMBL/GenBank/DDBJ whole genome shotgun (WGS) entry which is preliminary data.</text>
</comment>
<dbReference type="CDD" id="cd11526">
    <property type="entry name" value="SYLF_FYVE"/>
    <property type="match status" value="1"/>
</dbReference>
<reference evidence="7" key="1">
    <citation type="submission" date="2022-12" db="EMBL/GenBank/DDBJ databases">
        <authorList>
            <person name="Webb A."/>
        </authorList>
    </citation>
    <scope>NUCLEOTIDE SEQUENCE</scope>
    <source>
        <strain evidence="7">Hp1</strain>
    </source>
</reference>
<sequence>MTTSCPSCGTGAPPGSRFCGHCGHYVPPTAPVAAYVSNATSRRPPSPVRRRVASTALTSPPATRPKPKQTDRRHAAVPSAAAGDEAAAIYKQLLAAVRGANAAQHEAVVAAFKSDCRRYGQGELRARALLDRLATYFGGALLLDPMLPQLARLIPDDHKRRKLLRVHAKQARARANEQVADATLSGRVERRRRGPLCGAVTNPNLSRQLARTRRTQSNADGSRSSDTSSSTSGEVAPVATSWATTRAKTEPVACAICSDVFDMQRRRHACRKCGASVCHLCSPAKMLLAPSQVASEERQKQKQKNKYDPAHPQRVCTICAPVLQCLQHGLSAQYANCHKENPHEAKTRLHLPFSRSLESACRSAADIVGNFFRPGFGAASDRYIPAAFLKRARGIAFLTVVKAGLLLTAKVGTGVVIAKLDSGSWSAPSAIGTAGIGGGLEGGGELIEFMIIMGSAKAVKVFHRTQVNVGGGLSLAIGPYGRDALAQAAASRGGFNANYSYSHSRGLFAGLSLHGAVITARTEMNRNFYGQQLTPEQILSGAVPRPRAAQCLYDAIDGAMRGVARFEAAGRESQRRSSLAAADAMGRCSSCRCNQFVLKAFSKKCKTCAHVHKAAK</sequence>
<dbReference type="EMBL" id="CANTFL010001107">
    <property type="protein sequence ID" value="CAI5731557.1"/>
    <property type="molecule type" value="Genomic_DNA"/>
</dbReference>
<evidence type="ECO:0000313" key="8">
    <source>
        <dbReference type="Proteomes" id="UP001162031"/>
    </source>
</evidence>
<dbReference type="PANTHER" id="PTHR15629">
    <property type="entry name" value="SH3YL1 PROTEIN"/>
    <property type="match status" value="1"/>
</dbReference>
<dbReference type="GO" id="GO:0035091">
    <property type="term" value="F:phosphatidylinositol binding"/>
    <property type="evidence" value="ECO:0007669"/>
    <property type="project" value="TreeGrafter"/>
</dbReference>
<dbReference type="SUPFAM" id="SSF57903">
    <property type="entry name" value="FYVE/PHD zinc finger"/>
    <property type="match status" value="1"/>
</dbReference>
<dbReference type="CDD" id="cd00065">
    <property type="entry name" value="FYVE_like_SF"/>
    <property type="match status" value="1"/>
</dbReference>
<dbReference type="PROSITE" id="PS50178">
    <property type="entry name" value="ZF_FYVE"/>
    <property type="match status" value="1"/>
</dbReference>
<evidence type="ECO:0000256" key="1">
    <source>
        <dbReference type="ARBA" id="ARBA00022723"/>
    </source>
</evidence>
<dbReference type="InterPro" id="IPR011011">
    <property type="entry name" value="Znf_FYVE_PHD"/>
</dbReference>
<evidence type="ECO:0000259" key="6">
    <source>
        <dbReference type="PROSITE" id="PS50178"/>
    </source>
</evidence>
<dbReference type="InterPro" id="IPR057634">
    <property type="entry name" value="PAH_ZNF598/HEL2"/>
</dbReference>
<keyword evidence="1" id="KW-0479">Metal-binding</keyword>
<keyword evidence="2 4" id="KW-0863">Zinc-finger</keyword>
<protein>
    <recommendedName>
        <fullName evidence="6">FYVE-type domain-containing protein</fullName>
    </recommendedName>
</protein>
<dbReference type="Proteomes" id="UP001162031">
    <property type="component" value="Unassembled WGS sequence"/>
</dbReference>
<accession>A0AAV0U3V4</accession>
<dbReference type="PANTHER" id="PTHR15629:SF2">
    <property type="entry name" value="SH3 DOMAIN-CONTAINING YSC84-LIKE PROTEIN 1"/>
    <property type="match status" value="1"/>
</dbReference>
<dbReference type="InterPro" id="IPR017455">
    <property type="entry name" value="Znf_FYVE-rel"/>
</dbReference>
<evidence type="ECO:0000256" key="3">
    <source>
        <dbReference type="ARBA" id="ARBA00022833"/>
    </source>
</evidence>
<feature type="region of interest" description="Disordered" evidence="5">
    <location>
        <begin position="38"/>
        <end position="79"/>
    </location>
</feature>
<dbReference type="Pfam" id="PF04366">
    <property type="entry name" value="Ysc84"/>
    <property type="match status" value="1"/>
</dbReference>
<dbReference type="InterPro" id="IPR051702">
    <property type="entry name" value="SH3_domain_YSC84-like"/>
</dbReference>
<gene>
    <name evidence="7" type="ORF">HBR001_LOCUS5230</name>
</gene>